<organism evidence="5">
    <name type="scientific">marine sediment metagenome</name>
    <dbReference type="NCBI Taxonomy" id="412755"/>
    <lineage>
        <taxon>unclassified sequences</taxon>
        <taxon>metagenomes</taxon>
        <taxon>ecological metagenomes</taxon>
    </lineage>
</organism>
<gene>
    <name evidence="5" type="ORF">S01H1_65993</name>
</gene>
<dbReference type="PANTHER" id="PTHR32347">
    <property type="entry name" value="EFFLUX SYSTEM COMPONENT YKNX-RELATED"/>
    <property type="match status" value="1"/>
</dbReference>
<dbReference type="EMBL" id="BARS01043609">
    <property type="protein sequence ID" value="GAG40934.1"/>
    <property type="molecule type" value="Genomic_DNA"/>
</dbReference>
<sequence length="218" mass="23994">PGTVIMEVADLSAMLVVAQVDESDVGKMEVGQKATIHVDAYPDHKFTGVVDSIALAHTMSPTWTKYYRTEILLEDSEEKLHSGLTAHVDIETRKHTDILKVPSQAVLGREIDNLPLEIRENSSEVDTAKTYAAVVYRYVDGKAVVTPVTIGQSNLTHTIIKSGITEEDKIVVGPYKVLEDIKHDQKMQDEREAKAKKKGAKTKADTNDANDANIIGQK</sequence>
<dbReference type="Gene3D" id="2.40.30.170">
    <property type="match status" value="1"/>
</dbReference>
<feature type="domain" description="YknX-like beta-barrel" evidence="4">
    <location>
        <begin position="15"/>
        <end position="90"/>
    </location>
</feature>
<evidence type="ECO:0000256" key="1">
    <source>
        <dbReference type="ARBA" id="ARBA00004196"/>
    </source>
</evidence>
<dbReference type="Gene3D" id="2.40.420.20">
    <property type="match status" value="1"/>
</dbReference>
<accession>X0XCN3</accession>
<dbReference type="InterPro" id="IPR058636">
    <property type="entry name" value="Beta-barrel_YknX"/>
</dbReference>
<comment type="subcellular location">
    <subcellularLocation>
        <location evidence="1">Cell envelope</location>
    </subcellularLocation>
</comment>
<keyword evidence="2" id="KW-0175">Coiled coil</keyword>
<dbReference type="Pfam" id="PF25990">
    <property type="entry name" value="Beta-barrel_YknX"/>
    <property type="match status" value="1"/>
</dbReference>
<protein>
    <recommendedName>
        <fullName evidence="4">YknX-like beta-barrel domain-containing protein</fullName>
    </recommendedName>
</protein>
<dbReference type="AlphaFoldDB" id="X0XCN3"/>
<evidence type="ECO:0000259" key="4">
    <source>
        <dbReference type="Pfam" id="PF25990"/>
    </source>
</evidence>
<evidence type="ECO:0000256" key="3">
    <source>
        <dbReference type="SAM" id="MobiDB-lite"/>
    </source>
</evidence>
<dbReference type="GO" id="GO:0030313">
    <property type="term" value="C:cell envelope"/>
    <property type="evidence" value="ECO:0007669"/>
    <property type="project" value="UniProtKB-SubCell"/>
</dbReference>
<feature type="non-terminal residue" evidence="5">
    <location>
        <position position="1"/>
    </location>
</feature>
<proteinExistence type="predicted"/>
<feature type="compositionally biased region" description="Basic and acidic residues" evidence="3">
    <location>
        <begin position="182"/>
        <end position="193"/>
    </location>
</feature>
<evidence type="ECO:0000256" key="2">
    <source>
        <dbReference type="ARBA" id="ARBA00023054"/>
    </source>
</evidence>
<feature type="region of interest" description="Disordered" evidence="3">
    <location>
        <begin position="182"/>
        <end position="218"/>
    </location>
</feature>
<comment type="caution">
    <text evidence="5">The sequence shown here is derived from an EMBL/GenBank/DDBJ whole genome shotgun (WGS) entry which is preliminary data.</text>
</comment>
<name>X0XCN3_9ZZZZ</name>
<dbReference type="InterPro" id="IPR050465">
    <property type="entry name" value="UPF0194_transport"/>
</dbReference>
<evidence type="ECO:0000313" key="5">
    <source>
        <dbReference type="EMBL" id="GAG40934.1"/>
    </source>
</evidence>
<reference evidence="5" key="1">
    <citation type="journal article" date="2014" name="Front. Microbiol.">
        <title>High frequency of phylogenetically diverse reductive dehalogenase-homologous genes in deep subseafloor sedimentary metagenomes.</title>
        <authorList>
            <person name="Kawai M."/>
            <person name="Futagami T."/>
            <person name="Toyoda A."/>
            <person name="Takaki Y."/>
            <person name="Nishi S."/>
            <person name="Hori S."/>
            <person name="Arai W."/>
            <person name="Tsubouchi T."/>
            <person name="Morono Y."/>
            <person name="Uchiyama I."/>
            <person name="Ito T."/>
            <person name="Fujiyama A."/>
            <person name="Inagaki F."/>
            <person name="Takami H."/>
        </authorList>
    </citation>
    <scope>NUCLEOTIDE SEQUENCE</scope>
    <source>
        <strain evidence="5">Expedition CK06-06</strain>
    </source>
</reference>